<dbReference type="InterPro" id="IPR018159">
    <property type="entry name" value="Spectrin/alpha-actinin"/>
</dbReference>
<dbReference type="CDD" id="cd00176">
    <property type="entry name" value="SPEC"/>
    <property type="match status" value="1"/>
</dbReference>
<feature type="non-terminal residue" evidence="4">
    <location>
        <position position="1"/>
    </location>
</feature>
<accession>A0ABN9FNA0</accession>
<feature type="non-terminal residue" evidence="4">
    <location>
        <position position="133"/>
    </location>
</feature>
<feature type="coiled-coil region" evidence="3">
    <location>
        <begin position="56"/>
        <end position="90"/>
    </location>
</feature>
<reference evidence="4" key="1">
    <citation type="submission" date="2023-05" db="EMBL/GenBank/DDBJ databases">
        <authorList>
            <person name="Stuckert A."/>
        </authorList>
    </citation>
    <scope>NUCLEOTIDE SEQUENCE</scope>
</reference>
<keyword evidence="1" id="KW-0677">Repeat</keyword>
<evidence type="ECO:0000313" key="4">
    <source>
        <dbReference type="EMBL" id="CAI9597352.1"/>
    </source>
</evidence>
<evidence type="ECO:0000256" key="2">
    <source>
        <dbReference type="ARBA" id="ARBA00023203"/>
    </source>
</evidence>
<dbReference type="Gene3D" id="1.20.58.60">
    <property type="match status" value="1"/>
</dbReference>
<dbReference type="PANTHER" id="PTHR11915">
    <property type="entry name" value="SPECTRIN/FILAMIN RELATED CYTOSKELETAL PROTEIN"/>
    <property type="match status" value="1"/>
</dbReference>
<dbReference type="Proteomes" id="UP001162483">
    <property type="component" value="Unassembled WGS sequence"/>
</dbReference>
<name>A0ABN9FNA0_9NEOB</name>
<gene>
    <name evidence="4" type="ORF">SPARVUS_LOCUS12234051</name>
</gene>
<dbReference type="SMART" id="SM00150">
    <property type="entry name" value="SPEC"/>
    <property type="match status" value="1"/>
</dbReference>
<proteinExistence type="predicted"/>
<comment type="caution">
    <text evidence="4">The sequence shown here is derived from an EMBL/GenBank/DDBJ whole genome shotgun (WGS) entry which is preliminary data.</text>
</comment>
<dbReference type="Pfam" id="PF00435">
    <property type="entry name" value="Spectrin"/>
    <property type="match status" value="1"/>
</dbReference>
<evidence type="ECO:0000313" key="5">
    <source>
        <dbReference type="Proteomes" id="UP001162483"/>
    </source>
</evidence>
<sequence>AEHDREVALRNELIRQEKLELLSQRFDQKAAMREAWLSENQRLVSQDNFGYDLSAVEAAMKKHEAIEADISSYEERIQVVADLAQEMESEGYYDICRIAAQKDNILRQWNLLKDLLCSRRKRLERNLALQKIF</sequence>
<dbReference type="InterPro" id="IPR002017">
    <property type="entry name" value="Spectrin_repeat"/>
</dbReference>
<protein>
    <recommendedName>
        <fullName evidence="6">Alpha-spectrin</fullName>
    </recommendedName>
</protein>
<keyword evidence="3" id="KW-0175">Coiled coil</keyword>
<keyword evidence="5" id="KW-1185">Reference proteome</keyword>
<evidence type="ECO:0000256" key="3">
    <source>
        <dbReference type="SAM" id="Coils"/>
    </source>
</evidence>
<dbReference type="EMBL" id="CATNWA010017018">
    <property type="protein sequence ID" value="CAI9597352.1"/>
    <property type="molecule type" value="Genomic_DNA"/>
</dbReference>
<organism evidence="4 5">
    <name type="scientific">Staurois parvus</name>
    <dbReference type="NCBI Taxonomy" id="386267"/>
    <lineage>
        <taxon>Eukaryota</taxon>
        <taxon>Metazoa</taxon>
        <taxon>Chordata</taxon>
        <taxon>Craniata</taxon>
        <taxon>Vertebrata</taxon>
        <taxon>Euteleostomi</taxon>
        <taxon>Amphibia</taxon>
        <taxon>Batrachia</taxon>
        <taxon>Anura</taxon>
        <taxon>Neobatrachia</taxon>
        <taxon>Ranoidea</taxon>
        <taxon>Ranidae</taxon>
        <taxon>Staurois</taxon>
    </lineage>
</organism>
<keyword evidence="2" id="KW-0009">Actin-binding</keyword>
<evidence type="ECO:0008006" key="6">
    <source>
        <dbReference type="Google" id="ProtNLM"/>
    </source>
</evidence>
<dbReference type="SUPFAM" id="SSF46966">
    <property type="entry name" value="Spectrin repeat"/>
    <property type="match status" value="1"/>
</dbReference>
<evidence type="ECO:0000256" key="1">
    <source>
        <dbReference type="ARBA" id="ARBA00022737"/>
    </source>
</evidence>